<dbReference type="AlphaFoldDB" id="A0A317JNV5"/>
<sequence>MTLSDQKVKRCLVVAGWTVHKGKTLLVKHKKLGMWLAPGGHIEENELPHEAAEREFFEETGVIVRAVDALPHIEMKQSRSLPSPFYSNLHTINKHRGDSFCEQHVVFCYFVKVIDISSFSRQEEETDDLRWFTREEAMGILTPDLQQEAAFVFDYFPSQE</sequence>
<proteinExistence type="inferred from homology"/>
<comment type="caution">
    <text evidence="4">The sequence shown here is derived from an EMBL/GenBank/DDBJ whole genome shotgun (WGS) entry which is preliminary data.</text>
</comment>
<evidence type="ECO:0000256" key="1">
    <source>
        <dbReference type="ARBA" id="ARBA00022801"/>
    </source>
</evidence>
<dbReference type="Gene3D" id="3.90.79.10">
    <property type="entry name" value="Nucleoside Triphosphate Pyrophosphohydrolase"/>
    <property type="match status" value="1"/>
</dbReference>
<name>A0A317JNV5_9BACT</name>
<dbReference type="PANTHER" id="PTHR43736:SF1">
    <property type="entry name" value="DIHYDRONEOPTERIN TRIPHOSPHATE DIPHOSPHATASE"/>
    <property type="match status" value="1"/>
</dbReference>
<feature type="domain" description="Nudix hydrolase" evidence="3">
    <location>
        <begin position="9"/>
        <end position="160"/>
    </location>
</feature>
<dbReference type="PROSITE" id="PS00893">
    <property type="entry name" value="NUDIX_BOX"/>
    <property type="match status" value="1"/>
</dbReference>
<dbReference type="GO" id="GO:0016787">
    <property type="term" value="F:hydrolase activity"/>
    <property type="evidence" value="ECO:0007669"/>
    <property type="project" value="UniProtKB-KW"/>
</dbReference>
<dbReference type="EMBL" id="PSRQ01000032">
    <property type="protein sequence ID" value="PWU23472.1"/>
    <property type="molecule type" value="Genomic_DNA"/>
</dbReference>
<dbReference type="InterPro" id="IPR000086">
    <property type="entry name" value="NUDIX_hydrolase_dom"/>
</dbReference>
<keyword evidence="1 2" id="KW-0378">Hydrolase</keyword>
<dbReference type="Proteomes" id="UP000246104">
    <property type="component" value="Unassembled WGS sequence"/>
</dbReference>
<evidence type="ECO:0000313" key="5">
    <source>
        <dbReference type="Proteomes" id="UP000246104"/>
    </source>
</evidence>
<dbReference type="PANTHER" id="PTHR43736">
    <property type="entry name" value="ADP-RIBOSE PYROPHOSPHATASE"/>
    <property type="match status" value="1"/>
</dbReference>
<accession>A0A317JNV5</accession>
<dbReference type="PRINTS" id="PR00502">
    <property type="entry name" value="NUDIXFAMILY"/>
</dbReference>
<dbReference type="InterPro" id="IPR020084">
    <property type="entry name" value="NUDIX_hydrolase_CS"/>
</dbReference>
<evidence type="ECO:0000313" key="4">
    <source>
        <dbReference type="EMBL" id="PWU23472.1"/>
    </source>
</evidence>
<dbReference type="SUPFAM" id="SSF55811">
    <property type="entry name" value="Nudix"/>
    <property type="match status" value="1"/>
</dbReference>
<dbReference type="InterPro" id="IPR015797">
    <property type="entry name" value="NUDIX_hydrolase-like_dom_sf"/>
</dbReference>
<protein>
    <submittedName>
        <fullName evidence="4">NUDIX hydrolase</fullName>
    </submittedName>
</protein>
<evidence type="ECO:0000259" key="3">
    <source>
        <dbReference type="PROSITE" id="PS51462"/>
    </source>
</evidence>
<dbReference type="InterPro" id="IPR020476">
    <property type="entry name" value="Nudix_hydrolase"/>
</dbReference>
<gene>
    <name evidence="4" type="ORF">C5B42_02865</name>
</gene>
<evidence type="ECO:0000256" key="2">
    <source>
        <dbReference type="RuleBase" id="RU003476"/>
    </source>
</evidence>
<comment type="similarity">
    <text evidence="2">Belongs to the Nudix hydrolase family.</text>
</comment>
<dbReference type="Pfam" id="PF00293">
    <property type="entry name" value="NUDIX"/>
    <property type="match status" value="1"/>
</dbReference>
<dbReference type="PROSITE" id="PS51462">
    <property type="entry name" value="NUDIX"/>
    <property type="match status" value="1"/>
</dbReference>
<organism evidence="4 5">
    <name type="scientific">Candidatus Cerribacteria bacterium 'Amazon FNV 2010 28 9'</name>
    <dbReference type="NCBI Taxonomy" id="2081795"/>
    <lineage>
        <taxon>Bacteria</taxon>
        <taxon>Candidatus Cerribacteria</taxon>
    </lineage>
</organism>
<reference evidence="4 5" key="1">
    <citation type="submission" date="2018-02" db="EMBL/GenBank/DDBJ databases">
        <title>Genomic Reconstructions from Amazon Rainforest and Pasture Soil Reveal Novel Insights into the Physiology of Candidate Phyla in Tropical Sites.</title>
        <authorList>
            <person name="Kroeger M.E."/>
            <person name="Delmont T."/>
            <person name="Eren A.M."/>
            <person name="Guo J."/>
            <person name="Meyer K.M."/>
            <person name="Khan K."/>
            <person name="Rodrigues J.L.M."/>
            <person name="Bohannan B.J.M."/>
            <person name="Tringe S."/>
            <person name="Borges C.D."/>
            <person name="Tiedje J."/>
            <person name="Tsai S.M."/>
            <person name="Nusslein K."/>
        </authorList>
    </citation>
    <scope>NUCLEOTIDE SEQUENCE [LARGE SCALE GENOMIC DNA]</scope>
    <source>
        <strain evidence="4">Amazon FNV 2010 28 9</strain>
    </source>
</reference>